<keyword evidence="3" id="KW-0503">Monooxygenase</keyword>
<evidence type="ECO:0000313" key="4">
    <source>
        <dbReference type="Proteomes" id="UP000317078"/>
    </source>
</evidence>
<dbReference type="Proteomes" id="UP000317078">
    <property type="component" value="Unassembled WGS sequence"/>
</dbReference>
<feature type="domain" description="ABM" evidence="2">
    <location>
        <begin position="1"/>
        <end position="91"/>
    </location>
</feature>
<sequence length="219" mass="24116">MLALFFEVRPREDGGWDRYLSIAAALRPLLAEQEGLLFIERYRSLIHPGTLLSHSLWRDEAALAAWRTNGVHSGAQSKGRQDVFEDYRLRVAHVSRAAIPGDAAQPTAPRSTYRDPAAHPARFMVVATAAGEIPLGAATPTDTFESINREGERLWLFDVSNEAAASDLIDVLCRGGATARACEVERDYGMFDRAEAPQYYPPVTRPNGRGDGMTMGRSL</sequence>
<name>A0A502ENV3_9PROT</name>
<comment type="caution">
    <text evidence="3">The sequence shown here is derived from an EMBL/GenBank/DDBJ whole genome shotgun (WGS) entry which is preliminary data.</text>
</comment>
<evidence type="ECO:0000256" key="1">
    <source>
        <dbReference type="SAM" id="MobiDB-lite"/>
    </source>
</evidence>
<organism evidence="3 4">
    <name type="scientific">Muricoccus nepalensis</name>
    <dbReference type="NCBI Taxonomy" id="1854500"/>
    <lineage>
        <taxon>Bacteria</taxon>
        <taxon>Pseudomonadati</taxon>
        <taxon>Pseudomonadota</taxon>
        <taxon>Alphaproteobacteria</taxon>
        <taxon>Acetobacterales</taxon>
        <taxon>Roseomonadaceae</taxon>
        <taxon>Muricoccus</taxon>
    </lineage>
</organism>
<reference evidence="3 4" key="1">
    <citation type="journal article" date="2019" name="Environ. Microbiol.">
        <title>Species interactions and distinct microbial communities in high Arctic permafrost affected cryosols are associated with the CH4 and CO2 gas fluxes.</title>
        <authorList>
            <person name="Altshuler I."/>
            <person name="Hamel J."/>
            <person name="Turney S."/>
            <person name="Magnuson E."/>
            <person name="Levesque R."/>
            <person name="Greer C."/>
            <person name="Whyte L.G."/>
        </authorList>
    </citation>
    <scope>NUCLEOTIDE SEQUENCE [LARGE SCALE GENOMIC DNA]</scope>
    <source>
        <strain evidence="3 4">S9.3B</strain>
    </source>
</reference>
<dbReference type="InterPro" id="IPR007138">
    <property type="entry name" value="ABM_dom"/>
</dbReference>
<dbReference type="InterPro" id="IPR011008">
    <property type="entry name" value="Dimeric_a/b-barrel"/>
</dbReference>
<accession>A0A502ENV3</accession>
<dbReference type="EMBL" id="RCZP01000075">
    <property type="protein sequence ID" value="TPG38699.1"/>
    <property type="molecule type" value="Genomic_DNA"/>
</dbReference>
<dbReference type="OrthoDB" id="9797060at2"/>
<feature type="region of interest" description="Disordered" evidence="1">
    <location>
        <begin position="199"/>
        <end position="219"/>
    </location>
</feature>
<dbReference type="PANTHER" id="PTHR37811:SF2">
    <property type="entry name" value="ABM DOMAIN-CONTAINING PROTEIN"/>
    <property type="match status" value="1"/>
</dbReference>
<dbReference type="Gene3D" id="3.30.70.100">
    <property type="match status" value="1"/>
</dbReference>
<dbReference type="PANTHER" id="PTHR37811">
    <property type="entry name" value="BLL5343 PROTEIN"/>
    <property type="match status" value="1"/>
</dbReference>
<dbReference type="InterPro" id="IPR052936">
    <property type="entry name" value="Jasmonate_Hydroxylase-like"/>
</dbReference>
<proteinExistence type="predicted"/>
<protein>
    <submittedName>
        <fullName evidence="3">Antibiotic biosynthesis monooxygenase</fullName>
    </submittedName>
</protein>
<dbReference type="GO" id="GO:0004497">
    <property type="term" value="F:monooxygenase activity"/>
    <property type="evidence" value="ECO:0007669"/>
    <property type="project" value="UniProtKB-KW"/>
</dbReference>
<gene>
    <name evidence="3" type="ORF">EAH89_29315</name>
</gene>
<dbReference type="PROSITE" id="PS51725">
    <property type="entry name" value="ABM"/>
    <property type="match status" value="1"/>
</dbReference>
<dbReference type="AlphaFoldDB" id="A0A502ENV3"/>
<keyword evidence="3" id="KW-0560">Oxidoreductase</keyword>
<evidence type="ECO:0000259" key="2">
    <source>
        <dbReference type="PROSITE" id="PS51725"/>
    </source>
</evidence>
<dbReference type="SUPFAM" id="SSF54909">
    <property type="entry name" value="Dimeric alpha+beta barrel"/>
    <property type="match status" value="1"/>
</dbReference>
<dbReference type="RefSeq" id="WP_140887508.1">
    <property type="nucleotide sequence ID" value="NZ_RCZP01000075.1"/>
</dbReference>
<keyword evidence="4" id="KW-1185">Reference proteome</keyword>
<evidence type="ECO:0000313" key="3">
    <source>
        <dbReference type="EMBL" id="TPG38699.1"/>
    </source>
</evidence>
<dbReference type="Pfam" id="PF03992">
    <property type="entry name" value="ABM"/>
    <property type="match status" value="1"/>
</dbReference>